<dbReference type="Pfam" id="PF05795">
    <property type="entry name" value="Plasmodium_Vir"/>
    <property type="match status" value="1"/>
</dbReference>
<dbReference type="InterPro" id="IPR008780">
    <property type="entry name" value="Plasmodium_Vir"/>
</dbReference>
<evidence type="ECO:0000256" key="1">
    <source>
        <dbReference type="SAM" id="MobiDB-lite"/>
    </source>
</evidence>
<sequence length="312" mass="36248">MPSGSSSTDFFRLFNGSSKELYSEKFYDAMDKKPEDLQNYDQECKNIIVKNHRDQMIPICKKYLRFLDTSRSWSNLFSEYDVSLLLNYWLYDKISDIYGDKNTEEINFGFGALQRIWDLFPYSPKNDSYYIKCWPDHSKVNHEDWQYRKKLYYYYVDFDVLFRTGIIYDKLCEEIYHKIKEMISVCAYFKEKCETPGTYICPNIFNKCTEKNLKTELKKLRCHDTMEAKSVSNSEGDSSHQPPGLARLPLPADGPRLPEHQSDSYTGESPETTDIKTKVTNSVLGAAPVLLTATALYRVPGFVGSGETEQMV</sequence>
<evidence type="ECO:0000313" key="2">
    <source>
        <dbReference type="EMBL" id="SCA59641.1"/>
    </source>
</evidence>
<gene>
    <name evidence="2" type="ORF">PVC01_000012700</name>
</gene>
<feature type="region of interest" description="Disordered" evidence="1">
    <location>
        <begin position="230"/>
        <end position="276"/>
    </location>
</feature>
<name>A0A1G4E982_PLAVI</name>
<dbReference type="EMBL" id="FLYI01000011">
    <property type="protein sequence ID" value="SCA59641.1"/>
    <property type="molecule type" value="Genomic_DNA"/>
</dbReference>
<organism evidence="2 3">
    <name type="scientific">Plasmodium vivax</name>
    <name type="common">malaria parasite P. vivax</name>
    <dbReference type="NCBI Taxonomy" id="5855"/>
    <lineage>
        <taxon>Eukaryota</taxon>
        <taxon>Sar</taxon>
        <taxon>Alveolata</taxon>
        <taxon>Apicomplexa</taxon>
        <taxon>Aconoidasida</taxon>
        <taxon>Haemosporida</taxon>
        <taxon>Plasmodiidae</taxon>
        <taxon>Plasmodium</taxon>
        <taxon>Plasmodium (Plasmodium)</taxon>
    </lineage>
</organism>
<proteinExistence type="predicted"/>
<dbReference type="Proteomes" id="UP000305196">
    <property type="component" value="Unassembled WGS sequence"/>
</dbReference>
<dbReference type="VEuPathDB" id="PlasmoDB:PVPAM_110056200"/>
<protein>
    <submittedName>
        <fullName evidence="2">Vir protein, putative</fullName>
    </submittedName>
</protein>
<feature type="compositionally biased region" description="Polar residues" evidence="1">
    <location>
        <begin position="263"/>
        <end position="276"/>
    </location>
</feature>
<dbReference type="VEuPathDB" id="PlasmoDB:PVW1_100007000"/>
<feature type="compositionally biased region" description="Polar residues" evidence="1">
    <location>
        <begin position="230"/>
        <end position="241"/>
    </location>
</feature>
<reference evidence="2 3" key="1">
    <citation type="submission" date="2016-07" db="EMBL/GenBank/DDBJ databases">
        <authorList>
            <consortium name="Pathogen Informatics"/>
        </authorList>
    </citation>
    <scope>NUCLEOTIDE SEQUENCE [LARGE SCALE GENOMIC DNA]</scope>
</reference>
<dbReference type="VEuPathDB" id="PlasmoDB:PVX_102125"/>
<evidence type="ECO:0000313" key="3">
    <source>
        <dbReference type="Proteomes" id="UP000305196"/>
    </source>
</evidence>
<dbReference type="VEuPathDB" id="PlasmoDB:PVP01_0500700"/>
<dbReference type="AlphaFoldDB" id="A0A1G4E982"/>
<accession>A0A1G4E982</accession>